<dbReference type="OrthoDB" id="4161609at2759"/>
<dbReference type="AlphaFoldDB" id="A0A0D1ZR08"/>
<name>A0A0D1ZR08_9EURO</name>
<keyword evidence="2" id="KW-1185">Reference proteome</keyword>
<reference evidence="1 2" key="1">
    <citation type="submission" date="2015-01" db="EMBL/GenBank/DDBJ databases">
        <title>The Genome Sequence of Exophiala spinifera CBS89968.</title>
        <authorList>
            <consortium name="The Broad Institute Genomics Platform"/>
            <person name="Cuomo C."/>
            <person name="de Hoog S."/>
            <person name="Gorbushina A."/>
            <person name="Stielow B."/>
            <person name="Teixiera M."/>
            <person name="Abouelleil A."/>
            <person name="Chapman S.B."/>
            <person name="Priest M."/>
            <person name="Young S.K."/>
            <person name="Wortman J."/>
            <person name="Nusbaum C."/>
            <person name="Birren B."/>
        </authorList>
    </citation>
    <scope>NUCLEOTIDE SEQUENCE [LARGE SCALE GENOMIC DNA]</scope>
    <source>
        <strain evidence="1 2">CBS 89968</strain>
    </source>
</reference>
<evidence type="ECO:0000313" key="2">
    <source>
        <dbReference type="Proteomes" id="UP000053328"/>
    </source>
</evidence>
<dbReference type="GeneID" id="27332380"/>
<gene>
    <name evidence="1" type="ORF">PV08_05297</name>
</gene>
<dbReference type="EMBL" id="KN847495">
    <property type="protein sequence ID" value="KIW15252.1"/>
    <property type="molecule type" value="Genomic_DNA"/>
</dbReference>
<accession>A0A0D1ZR08</accession>
<dbReference type="VEuPathDB" id="FungiDB:PV08_05297"/>
<organism evidence="1 2">
    <name type="scientific">Exophiala spinifera</name>
    <dbReference type="NCBI Taxonomy" id="91928"/>
    <lineage>
        <taxon>Eukaryota</taxon>
        <taxon>Fungi</taxon>
        <taxon>Dikarya</taxon>
        <taxon>Ascomycota</taxon>
        <taxon>Pezizomycotina</taxon>
        <taxon>Eurotiomycetes</taxon>
        <taxon>Chaetothyriomycetidae</taxon>
        <taxon>Chaetothyriales</taxon>
        <taxon>Herpotrichiellaceae</taxon>
        <taxon>Exophiala</taxon>
    </lineage>
</organism>
<protein>
    <submittedName>
        <fullName evidence="1">Uncharacterized protein</fullName>
    </submittedName>
</protein>
<sequence length="213" mass="23927">MATFDFGRLDSSRYCINDPRGVRDFQVMVEDFINIAKVNPDVFNDKIGEIKEFCLIITDGDAWPLAQLVVPEFRVSQNHWVEDGTSPMHIILQSVKHKLPQPLSDSESSSPFRRGHWTDMLPAGLLYAPTRGRGVPPTIFEEPESDQEACQKNIDATCKVDLARASASLTGFLGPHNAEVKPGNHLQSMVTTLTSPTRRPKNVLRRKHSLWYG</sequence>
<dbReference type="RefSeq" id="XP_016235468.1">
    <property type="nucleotide sequence ID" value="XM_016379641.1"/>
</dbReference>
<dbReference type="HOGENOM" id="CLU_1294414_0_0_1"/>
<dbReference type="Proteomes" id="UP000053328">
    <property type="component" value="Unassembled WGS sequence"/>
</dbReference>
<proteinExistence type="predicted"/>
<evidence type="ECO:0000313" key="1">
    <source>
        <dbReference type="EMBL" id="KIW15252.1"/>
    </source>
</evidence>